<gene>
    <name evidence="2" type="ORF">HL667_18885</name>
</gene>
<dbReference type="Gene3D" id="3.30.750.24">
    <property type="entry name" value="STAS domain"/>
    <property type="match status" value="1"/>
</dbReference>
<organism evidence="2 3">
    <name type="scientific">Bradyrhizobium aeschynomenes</name>
    <dbReference type="NCBI Taxonomy" id="2734909"/>
    <lineage>
        <taxon>Bacteria</taxon>
        <taxon>Pseudomonadati</taxon>
        <taxon>Pseudomonadota</taxon>
        <taxon>Alphaproteobacteria</taxon>
        <taxon>Hyphomicrobiales</taxon>
        <taxon>Nitrobacteraceae</taxon>
        <taxon>Bradyrhizobium</taxon>
    </lineage>
</organism>
<dbReference type="SUPFAM" id="SSF52091">
    <property type="entry name" value="SpoIIaa-like"/>
    <property type="match status" value="1"/>
</dbReference>
<dbReference type="InterPro" id="IPR036513">
    <property type="entry name" value="STAS_dom_sf"/>
</dbReference>
<keyword evidence="3" id="KW-1185">Reference proteome</keyword>
<evidence type="ECO:0000313" key="3">
    <source>
        <dbReference type="Proteomes" id="UP000886476"/>
    </source>
</evidence>
<reference evidence="2" key="1">
    <citation type="submission" date="2020-05" db="EMBL/GenBank/DDBJ databases">
        <title>Nod-independent and nitrogen-fixing Bradyrhizobium aeschynomene sp. nov. isolated from nodules of Aeschynomene indica.</title>
        <authorList>
            <person name="Zhang Z."/>
        </authorList>
    </citation>
    <scope>NUCLEOTIDE SEQUENCE</scope>
    <source>
        <strain evidence="2">83012</strain>
    </source>
</reference>
<dbReference type="Proteomes" id="UP000886476">
    <property type="component" value="Unassembled WGS sequence"/>
</dbReference>
<protein>
    <submittedName>
        <fullName evidence="2">STAS domain-containing protein</fullName>
    </submittedName>
</protein>
<feature type="domain" description="STAS" evidence="1">
    <location>
        <begin position="27"/>
        <end position="107"/>
    </location>
</feature>
<dbReference type="PROSITE" id="PS50801">
    <property type="entry name" value="STAS"/>
    <property type="match status" value="1"/>
</dbReference>
<name>A0ABX2CIK1_9BRAD</name>
<accession>A0ABX2CIK1</accession>
<evidence type="ECO:0000259" key="1">
    <source>
        <dbReference type="PROSITE" id="PS50801"/>
    </source>
</evidence>
<dbReference type="RefSeq" id="WP_172112186.1">
    <property type="nucleotide sequence ID" value="NZ_JABFDO010000011.1"/>
</dbReference>
<comment type="caution">
    <text evidence="2">The sequence shown here is derived from an EMBL/GenBank/DDBJ whole genome shotgun (WGS) entry which is preliminary data.</text>
</comment>
<evidence type="ECO:0000313" key="2">
    <source>
        <dbReference type="EMBL" id="NPU67077.1"/>
    </source>
</evidence>
<sequence>MTDTIPTTEPDDAGDMQRAPHALPQMLDLTQAAQLREEMIRIAADSSIVLDASGVERMSTPCAQILLAAARSAQAANKPFRITQASELFRTAITDLGLRHELDKWME</sequence>
<dbReference type="Pfam" id="PF13466">
    <property type="entry name" value="STAS_2"/>
    <property type="match status" value="1"/>
</dbReference>
<dbReference type="InterPro" id="IPR058548">
    <property type="entry name" value="MlaB-like_STAS"/>
</dbReference>
<proteinExistence type="predicted"/>
<dbReference type="EMBL" id="JABFDN010000006">
    <property type="protein sequence ID" value="NPU67077.1"/>
    <property type="molecule type" value="Genomic_DNA"/>
</dbReference>
<dbReference type="InterPro" id="IPR002645">
    <property type="entry name" value="STAS_dom"/>
</dbReference>